<dbReference type="GO" id="GO:0046654">
    <property type="term" value="P:tetrahydrofolate biosynthetic process"/>
    <property type="evidence" value="ECO:0007669"/>
    <property type="project" value="UniProtKB-UniPathway"/>
</dbReference>
<proteinExistence type="predicted"/>
<evidence type="ECO:0000256" key="1">
    <source>
        <dbReference type="ARBA" id="ARBA00000198"/>
    </source>
</evidence>
<name>A0A239NU24_9ACTN</name>
<dbReference type="GO" id="GO:0016301">
    <property type="term" value="F:kinase activity"/>
    <property type="evidence" value="ECO:0007669"/>
    <property type="project" value="UniProtKB-KW"/>
</dbReference>
<keyword evidence="6 10" id="KW-0418">Kinase</keyword>
<evidence type="ECO:0000313" key="11">
    <source>
        <dbReference type="Proteomes" id="UP000198282"/>
    </source>
</evidence>
<accession>A0A239NU24</accession>
<dbReference type="AlphaFoldDB" id="A0A239NU24"/>
<dbReference type="PANTHER" id="PTHR43071:SF1">
    <property type="entry name" value="2-AMINO-4-HYDROXY-6-HYDROXYMETHYLDIHYDROPTERIDINE PYROPHOSPHOKINASE"/>
    <property type="match status" value="1"/>
</dbReference>
<organism evidence="10 11">
    <name type="scientific">Streptosporangium subroseum</name>
    <dbReference type="NCBI Taxonomy" id="106412"/>
    <lineage>
        <taxon>Bacteria</taxon>
        <taxon>Bacillati</taxon>
        <taxon>Actinomycetota</taxon>
        <taxon>Actinomycetes</taxon>
        <taxon>Streptosporangiales</taxon>
        <taxon>Streptosporangiaceae</taxon>
        <taxon>Streptosporangium</taxon>
    </lineage>
</organism>
<keyword evidence="7" id="KW-0067">ATP-binding</keyword>
<dbReference type="Pfam" id="PF01288">
    <property type="entry name" value="HPPK"/>
    <property type="match status" value="1"/>
</dbReference>
<dbReference type="Gene3D" id="3.30.70.560">
    <property type="entry name" value="7,8-Dihydro-6-hydroxymethylpterin-pyrophosphokinase HPPK"/>
    <property type="match status" value="1"/>
</dbReference>
<evidence type="ECO:0000256" key="8">
    <source>
        <dbReference type="ARBA" id="ARBA00022909"/>
    </source>
</evidence>
<evidence type="ECO:0000259" key="9">
    <source>
        <dbReference type="PROSITE" id="PS00794"/>
    </source>
</evidence>
<keyword evidence="11" id="KW-1185">Reference proteome</keyword>
<evidence type="ECO:0000313" key="10">
    <source>
        <dbReference type="EMBL" id="SNT58367.1"/>
    </source>
</evidence>
<reference evidence="10 11" key="1">
    <citation type="submission" date="2017-06" db="EMBL/GenBank/DDBJ databases">
        <authorList>
            <person name="Kim H.J."/>
            <person name="Triplett B.A."/>
        </authorList>
    </citation>
    <scope>NUCLEOTIDE SEQUENCE [LARGE SCALE GENOMIC DNA]</scope>
    <source>
        <strain evidence="10 11">CGMCC 4.2132</strain>
    </source>
</reference>
<evidence type="ECO:0000256" key="5">
    <source>
        <dbReference type="ARBA" id="ARBA00022741"/>
    </source>
</evidence>
<dbReference type="EC" id="2.7.6.3" evidence="3"/>
<dbReference type="GO" id="GO:0005524">
    <property type="term" value="F:ATP binding"/>
    <property type="evidence" value="ECO:0007669"/>
    <property type="project" value="UniProtKB-KW"/>
</dbReference>
<evidence type="ECO:0000256" key="7">
    <source>
        <dbReference type="ARBA" id="ARBA00022840"/>
    </source>
</evidence>
<keyword evidence="4" id="KW-0808">Transferase</keyword>
<keyword evidence="5" id="KW-0547">Nucleotide-binding</keyword>
<sequence>MRVVLGLGSNLGDRLATLQGALDALFDGPELTFVAVSPVYETDPFGGPEQGLYLNAIVIAETTLEPWALLERVQDVENSFGRVRRERWGARTLDLDLITVGDVVMNDPDLTLPHPRADERAFVMVPWVRADPEAVLSGRRVADLLADLDQDYVRPRTDLTLKRSV</sequence>
<evidence type="ECO:0000256" key="6">
    <source>
        <dbReference type="ARBA" id="ARBA00022777"/>
    </source>
</evidence>
<dbReference type="NCBIfam" id="TIGR01498">
    <property type="entry name" value="folK"/>
    <property type="match status" value="1"/>
</dbReference>
<dbReference type="PANTHER" id="PTHR43071">
    <property type="entry name" value="2-AMINO-4-HYDROXY-6-HYDROXYMETHYLDIHYDROPTERIDINE PYROPHOSPHOKINASE"/>
    <property type="match status" value="1"/>
</dbReference>
<evidence type="ECO:0000256" key="3">
    <source>
        <dbReference type="ARBA" id="ARBA00013253"/>
    </source>
</evidence>
<dbReference type="OrthoDB" id="9808041at2"/>
<dbReference type="GO" id="GO:0003848">
    <property type="term" value="F:2-amino-4-hydroxy-6-hydroxymethyldihydropteridine diphosphokinase activity"/>
    <property type="evidence" value="ECO:0007669"/>
    <property type="project" value="UniProtKB-EC"/>
</dbReference>
<dbReference type="GO" id="GO:0046656">
    <property type="term" value="P:folic acid biosynthetic process"/>
    <property type="evidence" value="ECO:0007669"/>
    <property type="project" value="UniProtKB-KW"/>
</dbReference>
<dbReference type="PROSITE" id="PS00794">
    <property type="entry name" value="HPPK"/>
    <property type="match status" value="1"/>
</dbReference>
<dbReference type="EMBL" id="FZOD01000069">
    <property type="protein sequence ID" value="SNT58367.1"/>
    <property type="molecule type" value="Genomic_DNA"/>
</dbReference>
<protein>
    <recommendedName>
        <fullName evidence="3">2-amino-4-hydroxy-6-hydroxymethyldihydropteridine diphosphokinase</fullName>
        <ecNumber evidence="3">2.7.6.3</ecNumber>
    </recommendedName>
</protein>
<comment type="pathway">
    <text evidence="2">Cofactor biosynthesis; tetrahydrofolate biosynthesis; 2-amino-4-hydroxy-6-hydroxymethyl-7,8-dihydropteridine diphosphate from 7,8-dihydroneopterin triphosphate: step 4/4.</text>
</comment>
<keyword evidence="8" id="KW-0289">Folate biosynthesis</keyword>
<dbReference type="RefSeq" id="WP_089212574.1">
    <property type="nucleotide sequence ID" value="NZ_FZOD01000069.1"/>
</dbReference>
<dbReference type="UniPathway" id="UPA00077">
    <property type="reaction ID" value="UER00155"/>
</dbReference>
<evidence type="ECO:0000256" key="4">
    <source>
        <dbReference type="ARBA" id="ARBA00022679"/>
    </source>
</evidence>
<dbReference type="SUPFAM" id="SSF55083">
    <property type="entry name" value="6-hydroxymethyl-7,8-dihydropterin pyrophosphokinase, HPPK"/>
    <property type="match status" value="1"/>
</dbReference>
<gene>
    <name evidence="10" type="ORF">SAMN05216276_106923</name>
</gene>
<dbReference type="InterPro" id="IPR035907">
    <property type="entry name" value="Hppk_sf"/>
</dbReference>
<dbReference type="Proteomes" id="UP000198282">
    <property type="component" value="Unassembled WGS sequence"/>
</dbReference>
<evidence type="ECO:0000256" key="2">
    <source>
        <dbReference type="ARBA" id="ARBA00005051"/>
    </source>
</evidence>
<dbReference type="CDD" id="cd00483">
    <property type="entry name" value="HPPK"/>
    <property type="match status" value="1"/>
</dbReference>
<feature type="domain" description="7,8-dihydro-6-hydroxymethylpterin-pyrophosphokinase" evidence="9">
    <location>
        <begin position="87"/>
        <end position="98"/>
    </location>
</feature>
<comment type="catalytic activity">
    <reaction evidence="1">
        <text>6-hydroxymethyl-7,8-dihydropterin + ATP = (7,8-dihydropterin-6-yl)methyl diphosphate + AMP + H(+)</text>
        <dbReference type="Rhea" id="RHEA:11412"/>
        <dbReference type="ChEBI" id="CHEBI:15378"/>
        <dbReference type="ChEBI" id="CHEBI:30616"/>
        <dbReference type="ChEBI" id="CHEBI:44841"/>
        <dbReference type="ChEBI" id="CHEBI:72950"/>
        <dbReference type="ChEBI" id="CHEBI:456215"/>
        <dbReference type="EC" id="2.7.6.3"/>
    </reaction>
</comment>
<dbReference type="InterPro" id="IPR000550">
    <property type="entry name" value="Hppk"/>
</dbReference>